<organism evidence="13 15">
    <name type="scientific">Mucilaginibacter rubeus</name>
    <dbReference type="NCBI Taxonomy" id="2027860"/>
    <lineage>
        <taxon>Bacteria</taxon>
        <taxon>Pseudomonadati</taxon>
        <taxon>Bacteroidota</taxon>
        <taxon>Sphingobacteriia</taxon>
        <taxon>Sphingobacteriales</taxon>
        <taxon>Sphingobacteriaceae</taxon>
        <taxon>Mucilaginibacter</taxon>
    </lineage>
</organism>
<comment type="similarity">
    <text evidence="8 9">Belongs to the TonB-dependent receptor family.</text>
</comment>
<dbReference type="NCBIfam" id="TIGR04057">
    <property type="entry name" value="SusC_RagA_signa"/>
    <property type="match status" value="1"/>
</dbReference>
<evidence type="ECO:0000313" key="14">
    <source>
        <dbReference type="EMBL" id="QTE50300.1"/>
    </source>
</evidence>
<dbReference type="Gene3D" id="2.40.170.20">
    <property type="entry name" value="TonB-dependent receptor, beta-barrel domain"/>
    <property type="match status" value="1"/>
</dbReference>
<feature type="domain" description="TonB-dependent receptor plug" evidence="12">
    <location>
        <begin position="220"/>
        <end position="344"/>
    </location>
</feature>
<evidence type="ECO:0000259" key="12">
    <source>
        <dbReference type="Pfam" id="PF07715"/>
    </source>
</evidence>
<evidence type="ECO:0000256" key="9">
    <source>
        <dbReference type="RuleBase" id="RU003357"/>
    </source>
</evidence>
<feature type="chain" id="PRO_5042254126" evidence="10">
    <location>
        <begin position="27"/>
        <end position="1189"/>
    </location>
</feature>
<dbReference type="InterPro" id="IPR012910">
    <property type="entry name" value="Plug_dom"/>
</dbReference>
<evidence type="ECO:0000256" key="8">
    <source>
        <dbReference type="PROSITE-ProRule" id="PRU01360"/>
    </source>
</evidence>
<keyword evidence="4 8" id="KW-0812">Transmembrane</keyword>
<dbReference type="AlphaFoldDB" id="A0AAE6JLX4"/>
<dbReference type="Pfam" id="PF13715">
    <property type="entry name" value="CarbopepD_reg_2"/>
    <property type="match status" value="1"/>
</dbReference>
<protein>
    <submittedName>
        <fullName evidence="13">SusC/RagA family TonB-linked outer membrane protein</fullName>
    </submittedName>
</protein>
<evidence type="ECO:0000256" key="1">
    <source>
        <dbReference type="ARBA" id="ARBA00004571"/>
    </source>
</evidence>
<dbReference type="Gene3D" id="2.170.130.10">
    <property type="entry name" value="TonB-dependent receptor, plug domain"/>
    <property type="match status" value="1"/>
</dbReference>
<dbReference type="Pfam" id="PF07715">
    <property type="entry name" value="Plug"/>
    <property type="match status" value="1"/>
</dbReference>
<dbReference type="SUPFAM" id="SSF49464">
    <property type="entry name" value="Carboxypeptidase regulatory domain-like"/>
    <property type="match status" value="1"/>
</dbReference>
<proteinExistence type="inferred from homology"/>
<reference evidence="14 16" key="2">
    <citation type="submission" date="2021-03" db="EMBL/GenBank/DDBJ databases">
        <title>Mucilaginibacter strains isolated from gold and copper mining confer multi heavy-metal resistance.</title>
        <authorList>
            <person name="Li Y."/>
        </authorList>
    </citation>
    <scope>NUCLEOTIDE SEQUENCE [LARGE SCALE GENOMIC DNA]</scope>
    <source>
        <strain evidence="14 16">P2-4</strain>
    </source>
</reference>
<evidence type="ECO:0000256" key="6">
    <source>
        <dbReference type="ARBA" id="ARBA00023136"/>
    </source>
</evidence>
<sequence length="1189" mass="132449">MQKKLTLLPVCLLFVLLSGLISTAKAQDKNKTRLTLSEALQTIQKRFKTKFAYEQGLLENKFTTVNALKGEGLEEVLKNVLYPNNLIFLYVSDNSYSIVARNAAFFNSPSNTPADTRMGIAQPNAAYTLRGTVRNEKNEALADIDVWVKGSNQATRTNETGGYLLPAVSPGDVIQFSMLGFKKQEITVINQGKLDVTLVSDVRALNEVTVVSTGYQVLPKERATGSFSIVTSKQLEQTPTANVLQRLENQVPGLQLNFLTGDNTFSYTNPGGLVSDPKTKNSIYTLSIRGVSTFKADTYPLIVVDGFPVETDIRSLNPNDIEQITVLKDAAAASIWGIRATNGVIVIQTKKGHKNQKALVSFNANFGLGSKPDLNKQNLMTSAQMIDFEKELVTKNLIFDNTTADFARGASQAVNLLFAQKRGNITQTQLNNDLAALGASTNYSEYGKYFLQAPVTQDYNLSVNGGGEAYTYFTSVSYAKELPINNGSSTARFTLTDNQTFKLFKVIDFNANLKLANFKSLYNSIGLSPLVNRINPFMPYDHVVDAKGNGISYYQTFNKTFSQKLVREGYLDYGYNYLQEQQNMDNTYSETNVTGNFSLSAPLPVVKGLTANVLYSIEKSFGSSRNFSNKYTYAARDFTNFATSYDPATGLSVNVPYGGILNTRNTNRNNYSLRGQLSYSNKISERHELNMIAGTEIRQTYDIVNGNNLYGWDDQLQIAQYVPSSYNTIYGYATTMPTQGAYTDQKRRFLSYFSNAAYTFMEKYTLSGSIRYDDYNNFGLDAKYRAKPFWSAGGSWNLAKENFISSISWINALQLRATYGLNGNIDRTLHPEASISLAGADGVTGLPIAYVTSPANAALKWETTKVTNVGVDFGFFNGRLNGSFEYYIKKGSDLFSEFDYDPTYGFTRLNRNTATLSGKGFEGSLGGDVIHSDKFSWNVTLNYAFNTNKVTDSRFDNTVNIVNSPTGAGLIKDYPIGYLFSYRFAGLDNKGQTQVYDQHNAIVNSTSPLSDINDLKYAGNTAPKYFGAFNQTFRYKNWNLTAQISYKFDYVFLRNSIPYYVNRGTISYSPNADIDKRWRQAGDERTTNVPGLSNFNYTSYLRYTYADINVLRADNIRLRQVSIGYTFPQVQLEALKIRSLNIQGTVRNLGLIWKKNKAGIDPDFQVGSNGSSLTLRPTSLYNLSLNANF</sequence>
<dbReference type="RefSeq" id="WP_112652597.1">
    <property type="nucleotide sequence ID" value="NZ_CP043451.1"/>
</dbReference>
<keyword evidence="10" id="KW-0732">Signal</keyword>
<dbReference type="InterPro" id="IPR023997">
    <property type="entry name" value="TonB-dep_OMP_SusC/RagA_CS"/>
</dbReference>
<dbReference type="Gene3D" id="2.60.40.1120">
    <property type="entry name" value="Carboxypeptidase-like, regulatory domain"/>
    <property type="match status" value="1"/>
</dbReference>
<evidence type="ECO:0000313" key="16">
    <source>
        <dbReference type="Proteomes" id="UP000663940"/>
    </source>
</evidence>
<evidence type="ECO:0000259" key="11">
    <source>
        <dbReference type="Pfam" id="PF00593"/>
    </source>
</evidence>
<accession>A0AAE6JLX4</accession>
<evidence type="ECO:0000256" key="4">
    <source>
        <dbReference type="ARBA" id="ARBA00022692"/>
    </source>
</evidence>
<evidence type="ECO:0000313" key="13">
    <source>
        <dbReference type="EMBL" id="QEM07155.1"/>
    </source>
</evidence>
<evidence type="ECO:0000256" key="5">
    <source>
        <dbReference type="ARBA" id="ARBA00023077"/>
    </source>
</evidence>
<dbReference type="EMBL" id="CP043451">
    <property type="protein sequence ID" value="QEM07155.1"/>
    <property type="molecule type" value="Genomic_DNA"/>
</dbReference>
<dbReference type="Pfam" id="PF00593">
    <property type="entry name" value="TonB_dep_Rec_b-barrel"/>
    <property type="match status" value="1"/>
</dbReference>
<dbReference type="NCBIfam" id="TIGR04056">
    <property type="entry name" value="OMP_RagA_SusC"/>
    <property type="match status" value="1"/>
</dbReference>
<dbReference type="InterPro" id="IPR023996">
    <property type="entry name" value="TonB-dep_OMP_SusC/RagA"/>
</dbReference>
<reference evidence="13 15" key="1">
    <citation type="submission" date="2019-08" db="EMBL/GenBank/DDBJ databases">
        <title>Comparative genome analysis confer to the adaptation heavy metal polluted environment.</title>
        <authorList>
            <person name="Li Y."/>
        </authorList>
    </citation>
    <scope>NUCLEOTIDE SEQUENCE [LARGE SCALE GENOMIC DNA]</scope>
    <source>
        <strain evidence="13 15">P2</strain>
    </source>
</reference>
<feature type="signal peptide" evidence="10">
    <location>
        <begin position="1"/>
        <end position="26"/>
    </location>
</feature>
<dbReference type="InterPro" id="IPR000531">
    <property type="entry name" value="Beta-barrel_TonB"/>
</dbReference>
<keyword evidence="3 8" id="KW-1134">Transmembrane beta strand</keyword>
<dbReference type="SUPFAM" id="SSF56935">
    <property type="entry name" value="Porins"/>
    <property type="match status" value="1"/>
</dbReference>
<dbReference type="InterPro" id="IPR036942">
    <property type="entry name" value="Beta-barrel_TonB_sf"/>
</dbReference>
<keyword evidence="5 9" id="KW-0798">TonB box</keyword>
<dbReference type="GO" id="GO:0009279">
    <property type="term" value="C:cell outer membrane"/>
    <property type="evidence" value="ECO:0007669"/>
    <property type="project" value="UniProtKB-SubCell"/>
</dbReference>
<dbReference type="PROSITE" id="PS52016">
    <property type="entry name" value="TONB_DEPENDENT_REC_3"/>
    <property type="match status" value="1"/>
</dbReference>
<dbReference type="InterPro" id="IPR039426">
    <property type="entry name" value="TonB-dep_rcpt-like"/>
</dbReference>
<dbReference type="InterPro" id="IPR037066">
    <property type="entry name" value="Plug_dom_sf"/>
</dbReference>
<dbReference type="Proteomes" id="UP000250557">
    <property type="component" value="Chromosome"/>
</dbReference>
<dbReference type="Proteomes" id="UP000663940">
    <property type="component" value="Chromosome"/>
</dbReference>
<keyword evidence="16" id="KW-1185">Reference proteome</keyword>
<evidence type="ECO:0000256" key="7">
    <source>
        <dbReference type="ARBA" id="ARBA00023237"/>
    </source>
</evidence>
<dbReference type="EMBL" id="CP071880">
    <property type="protein sequence ID" value="QTE50300.1"/>
    <property type="molecule type" value="Genomic_DNA"/>
</dbReference>
<evidence type="ECO:0000313" key="15">
    <source>
        <dbReference type="Proteomes" id="UP000250557"/>
    </source>
</evidence>
<evidence type="ECO:0000256" key="2">
    <source>
        <dbReference type="ARBA" id="ARBA00022448"/>
    </source>
</evidence>
<evidence type="ECO:0000256" key="10">
    <source>
        <dbReference type="SAM" id="SignalP"/>
    </source>
</evidence>
<keyword evidence="7 8" id="KW-0998">Cell outer membrane</keyword>
<dbReference type="InterPro" id="IPR008969">
    <property type="entry name" value="CarboxyPept-like_regulatory"/>
</dbReference>
<keyword evidence="6 8" id="KW-0472">Membrane</keyword>
<keyword evidence="2 8" id="KW-0813">Transport</keyword>
<comment type="subcellular location">
    <subcellularLocation>
        <location evidence="1 8">Cell outer membrane</location>
        <topology evidence="1 8">Multi-pass membrane protein</topology>
    </subcellularLocation>
</comment>
<name>A0AAE6JLX4_9SPHI</name>
<gene>
    <name evidence="13" type="ORF">DIU31_027990</name>
    <name evidence="14" type="ORF">J3L21_33030</name>
</gene>
<feature type="domain" description="TonB-dependent receptor-like beta-barrel" evidence="11">
    <location>
        <begin position="570"/>
        <end position="958"/>
    </location>
</feature>
<evidence type="ECO:0000256" key="3">
    <source>
        <dbReference type="ARBA" id="ARBA00022452"/>
    </source>
</evidence>